<dbReference type="EMBL" id="JOJR01000436">
    <property type="protein sequence ID" value="RCN37885.1"/>
    <property type="molecule type" value="Genomic_DNA"/>
</dbReference>
<dbReference type="OrthoDB" id="5872464at2759"/>
<dbReference type="Proteomes" id="UP000252519">
    <property type="component" value="Unassembled WGS sequence"/>
</dbReference>
<sequence>MKESTSYGRFDDEMDEVRRLAMSFPKGVQFEHVYAHDGDPGNEQQQLMLEELVLQVYLENASEETEEGDRSIGTEDGEGGRTVGIENLDREEGLEVQAGVGF</sequence>
<feature type="region of interest" description="Disordered" evidence="1">
    <location>
        <begin position="61"/>
        <end position="102"/>
    </location>
</feature>
<protein>
    <submittedName>
        <fullName evidence="2">Uncharacterized protein</fullName>
    </submittedName>
</protein>
<reference evidence="2 3" key="1">
    <citation type="submission" date="2014-10" db="EMBL/GenBank/DDBJ databases">
        <title>Draft genome of the hookworm Ancylostoma caninum.</title>
        <authorList>
            <person name="Mitreva M."/>
        </authorList>
    </citation>
    <scope>NUCLEOTIDE SEQUENCE [LARGE SCALE GENOMIC DNA]</scope>
    <source>
        <strain evidence="2 3">Baltimore</strain>
    </source>
</reference>
<evidence type="ECO:0000313" key="3">
    <source>
        <dbReference type="Proteomes" id="UP000252519"/>
    </source>
</evidence>
<evidence type="ECO:0000313" key="2">
    <source>
        <dbReference type="EMBL" id="RCN37885.1"/>
    </source>
</evidence>
<dbReference type="STRING" id="29170.A0A368G4I4"/>
<gene>
    <name evidence="2" type="ORF">ANCCAN_16214</name>
</gene>
<proteinExistence type="predicted"/>
<dbReference type="AlphaFoldDB" id="A0A368G4I4"/>
<keyword evidence="3" id="KW-1185">Reference proteome</keyword>
<name>A0A368G4I4_ANCCA</name>
<accession>A0A368G4I4</accession>
<organism evidence="2 3">
    <name type="scientific">Ancylostoma caninum</name>
    <name type="common">Dog hookworm</name>
    <dbReference type="NCBI Taxonomy" id="29170"/>
    <lineage>
        <taxon>Eukaryota</taxon>
        <taxon>Metazoa</taxon>
        <taxon>Ecdysozoa</taxon>
        <taxon>Nematoda</taxon>
        <taxon>Chromadorea</taxon>
        <taxon>Rhabditida</taxon>
        <taxon>Rhabditina</taxon>
        <taxon>Rhabditomorpha</taxon>
        <taxon>Strongyloidea</taxon>
        <taxon>Ancylostomatidae</taxon>
        <taxon>Ancylostomatinae</taxon>
        <taxon>Ancylostoma</taxon>
    </lineage>
</organism>
<comment type="caution">
    <text evidence="2">The sequence shown here is derived from an EMBL/GenBank/DDBJ whole genome shotgun (WGS) entry which is preliminary data.</text>
</comment>
<evidence type="ECO:0000256" key="1">
    <source>
        <dbReference type="SAM" id="MobiDB-lite"/>
    </source>
</evidence>